<dbReference type="HOGENOM" id="CLU_029507_4_1_1"/>
<evidence type="ECO:0000313" key="4">
    <source>
        <dbReference type="EMBL" id="EDV22512.1"/>
    </source>
</evidence>
<gene>
    <name evidence="4" type="ORF">TRIADDRAFT_9015</name>
</gene>
<dbReference type="OMA" id="YNADFPM"/>
<evidence type="ECO:0008006" key="6">
    <source>
        <dbReference type="Google" id="ProtNLM"/>
    </source>
</evidence>
<dbReference type="EMBL" id="DS985249">
    <property type="protein sequence ID" value="EDV22512.1"/>
    <property type="molecule type" value="Genomic_DNA"/>
</dbReference>
<dbReference type="PANTHER" id="PTHR11592:SF78">
    <property type="entry name" value="GLUTATHIONE PEROXIDASE"/>
    <property type="match status" value="1"/>
</dbReference>
<comment type="similarity">
    <text evidence="1">Belongs to the glutathione peroxidase family.</text>
</comment>
<evidence type="ECO:0000256" key="1">
    <source>
        <dbReference type="ARBA" id="ARBA00006926"/>
    </source>
</evidence>
<name>B3S3Q7_TRIAD</name>
<feature type="non-terminal residue" evidence="4">
    <location>
        <position position="76"/>
    </location>
</feature>
<feature type="non-terminal residue" evidence="4">
    <location>
        <position position="1"/>
    </location>
</feature>
<dbReference type="InterPro" id="IPR036249">
    <property type="entry name" value="Thioredoxin-like_sf"/>
</dbReference>
<evidence type="ECO:0000256" key="3">
    <source>
        <dbReference type="ARBA" id="ARBA00023002"/>
    </source>
</evidence>
<dbReference type="GO" id="GO:0004601">
    <property type="term" value="F:peroxidase activity"/>
    <property type="evidence" value="ECO:0007669"/>
    <property type="project" value="UniProtKB-KW"/>
</dbReference>
<dbReference type="Pfam" id="PF00255">
    <property type="entry name" value="GSHPx"/>
    <property type="match status" value="1"/>
</dbReference>
<dbReference type="eggNOG" id="KOG1651">
    <property type="taxonomic scope" value="Eukaryota"/>
</dbReference>
<dbReference type="OrthoDB" id="446890at2759"/>
<dbReference type="PANTHER" id="PTHR11592">
    <property type="entry name" value="GLUTATHIONE PEROXIDASE"/>
    <property type="match status" value="1"/>
</dbReference>
<dbReference type="AlphaFoldDB" id="B3S3Q7"/>
<evidence type="ECO:0000256" key="2">
    <source>
        <dbReference type="ARBA" id="ARBA00022559"/>
    </source>
</evidence>
<dbReference type="KEGG" id="tad:TRIADDRAFT_9015"/>
<dbReference type="Gene3D" id="3.40.30.10">
    <property type="entry name" value="Glutaredoxin"/>
    <property type="match status" value="1"/>
</dbReference>
<dbReference type="PhylomeDB" id="B3S3Q7"/>
<dbReference type="RefSeq" id="XP_002115056.1">
    <property type="nucleotide sequence ID" value="XM_002115020.1"/>
</dbReference>
<organism evidence="4 5">
    <name type="scientific">Trichoplax adhaerens</name>
    <name type="common">Trichoplax reptans</name>
    <dbReference type="NCBI Taxonomy" id="10228"/>
    <lineage>
        <taxon>Eukaryota</taxon>
        <taxon>Metazoa</taxon>
        <taxon>Placozoa</taxon>
        <taxon>Uniplacotomia</taxon>
        <taxon>Trichoplacea</taxon>
        <taxon>Trichoplacidae</taxon>
        <taxon>Trichoplax</taxon>
    </lineage>
</organism>
<dbReference type="GeneID" id="6756268"/>
<dbReference type="Proteomes" id="UP000009022">
    <property type="component" value="Unassembled WGS sequence"/>
</dbReference>
<dbReference type="CTD" id="6756268"/>
<reference evidence="4 5" key="1">
    <citation type="journal article" date="2008" name="Nature">
        <title>The Trichoplax genome and the nature of placozoans.</title>
        <authorList>
            <person name="Srivastava M."/>
            <person name="Begovic E."/>
            <person name="Chapman J."/>
            <person name="Putnam N.H."/>
            <person name="Hellsten U."/>
            <person name="Kawashima T."/>
            <person name="Kuo A."/>
            <person name="Mitros T."/>
            <person name="Salamov A."/>
            <person name="Carpenter M.L."/>
            <person name="Signorovitch A.Y."/>
            <person name="Moreno M.A."/>
            <person name="Kamm K."/>
            <person name="Grimwood J."/>
            <person name="Schmutz J."/>
            <person name="Shapiro H."/>
            <person name="Grigoriev I.V."/>
            <person name="Buss L.W."/>
            <person name="Schierwater B."/>
            <person name="Dellaporta S.L."/>
            <person name="Rokhsar D.S."/>
        </authorList>
    </citation>
    <scope>NUCLEOTIDE SEQUENCE [LARGE SCALE GENOMIC DNA]</scope>
    <source>
        <strain evidence="4 5">Grell-BS-1999</strain>
    </source>
</reference>
<evidence type="ECO:0000313" key="5">
    <source>
        <dbReference type="Proteomes" id="UP000009022"/>
    </source>
</evidence>
<protein>
    <recommendedName>
        <fullName evidence="6">Glutathione peroxidase</fullName>
    </recommendedName>
</protein>
<dbReference type="SUPFAM" id="SSF52833">
    <property type="entry name" value="Thioredoxin-like"/>
    <property type="match status" value="1"/>
</dbReference>
<dbReference type="STRING" id="10228.B3S3Q7"/>
<keyword evidence="2" id="KW-0575">Peroxidase</keyword>
<dbReference type="InParanoid" id="B3S3Q7"/>
<sequence length="76" mass="8727">PKSNAEIKEFAEKNFNAEFQLFSKIKVNGSEALPLYKYLKSRLPGTLGNFIKWNFSKFLCNKEGVPVQRYSPRTAP</sequence>
<dbReference type="PROSITE" id="PS51355">
    <property type="entry name" value="GLUTATHIONE_PEROXID_3"/>
    <property type="match status" value="1"/>
</dbReference>
<keyword evidence="3" id="KW-0560">Oxidoreductase</keyword>
<proteinExistence type="inferred from homology"/>
<keyword evidence="5" id="KW-1185">Reference proteome</keyword>
<dbReference type="GO" id="GO:0006979">
    <property type="term" value="P:response to oxidative stress"/>
    <property type="evidence" value="ECO:0007669"/>
    <property type="project" value="InterPro"/>
</dbReference>
<accession>B3S3Q7</accession>
<dbReference type="InterPro" id="IPR000889">
    <property type="entry name" value="Glutathione_peroxidase"/>
</dbReference>